<dbReference type="EMBL" id="KI279189">
    <property type="protein sequence ID" value="ESA18473.1"/>
    <property type="molecule type" value="Genomic_DNA"/>
</dbReference>
<organism evidence="1">
    <name type="scientific">Rhizophagus irregularis (strain DAOM 181602 / DAOM 197198 / MUCL 43194)</name>
    <name type="common">Arbuscular mycorrhizal fungus</name>
    <name type="synonym">Glomus intraradices</name>
    <dbReference type="NCBI Taxonomy" id="747089"/>
    <lineage>
        <taxon>Eukaryota</taxon>
        <taxon>Fungi</taxon>
        <taxon>Fungi incertae sedis</taxon>
        <taxon>Mucoromycota</taxon>
        <taxon>Glomeromycotina</taxon>
        <taxon>Glomeromycetes</taxon>
        <taxon>Glomerales</taxon>
        <taxon>Glomeraceae</taxon>
        <taxon>Rhizophagus</taxon>
    </lineage>
</organism>
<name>U9UIT3_RHIID</name>
<sequence length="66" mass="7839">MSAISGLNEPKLHEINNYLFQFNKLWSGYNVIILNNQPNFGGFADFDKWFVKQDINIIRENERVYN</sequence>
<dbReference type="HOGENOM" id="CLU_2832444_0_0_1"/>
<dbReference type="AlphaFoldDB" id="U9UIT3"/>
<proteinExistence type="predicted"/>
<gene>
    <name evidence="1" type="ORF">GLOINDRAFT_20663</name>
</gene>
<protein>
    <submittedName>
        <fullName evidence="1">Uncharacterized protein</fullName>
    </submittedName>
</protein>
<accession>U9UIT3</accession>
<reference evidence="1" key="1">
    <citation type="submission" date="2013-07" db="EMBL/GenBank/DDBJ databases">
        <title>The genome of an arbuscular mycorrhizal fungus provides insights into the evolution of the oldest plant symbiosis.</title>
        <authorList>
            <consortium name="DOE Joint Genome Institute"/>
            <person name="Tisserant E."/>
            <person name="Malbreil M."/>
            <person name="Kuo A."/>
            <person name="Kohler A."/>
            <person name="Symeonidi A."/>
            <person name="Balestrini R."/>
            <person name="Charron P."/>
            <person name="Duensing N."/>
            <person name="Frei-dit-Frey N."/>
            <person name="Gianinazzi-Pearson V."/>
            <person name="Gilbert B."/>
            <person name="Handa Y."/>
            <person name="Hijri M."/>
            <person name="Kaul R."/>
            <person name="Kawaguchi M."/>
            <person name="Krajinski F."/>
            <person name="Lammers P."/>
            <person name="Lapierre D."/>
            <person name="Masclaux F.G."/>
            <person name="Murat C."/>
            <person name="Morin E."/>
            <person name="Ndikumana S."/>
            <person name="Pagni M."/>
            <person name="Petitpierre D."/>
            <person name="Requena N."/>
            <person name="Rosikiewicz P."/>
            <person name="Riley R."/>
            <person name="Saito K."/>
            <person name="San Clemente H."/>
            <person name="Shapiro H."/>
            <person name="van Tuinen D."/>
            <person name="Becard G."/>
            <person name="Bonfante P."/>
            <person name="Paszkowski U."/>
            <person name="Shachar-Hill Y."/>
            <person name="Young J.P."/>
            <person name="Sanders I.R."/>
            <person name="Henrissat B."/>
            <person name="Rensing S.A."/>
            <person name="Grigoriev I.V."/>
            <person name="Corradi N."/>
            <person name="Roux C."/>
            <person name="Martin F."/>
        </authorList>
    </citation>
    <scope>NUCLEOTIDE SEQUENCE</scope>
    <source>
        <strain evidence="1">DAOM 197198</strain>
    </source>
</reference>
<evidence type="ECO:0000313" key="1">
    <source>
        <dbReference type="EMBL" id="ESA18473.1"/>
    </source>
</evidence>